<sequence length="396" mass="45153">MHMNFSEEAEDSYFFSQPHQPFFILAFISALIGMLLFMLSYKGILNLSVSPVGFHIYVFTYLMFTPAFFGFLFTTFPRFTATPPIDKSVYMRIFSFYYIGATLILLGSIVTPVFSGIGMSIVFIGHFMGTQVLRKIYKTTVMEDKHDIFWILTAMSIGVFAHFLFIVAAFFYAPLMGLSIEISVYLFLFLLTFSVAQRMVPFFSHCTVERNPYLMRSIFILLILHILLEGFYTNSSFIVDLLIGVLIAKELHRWKLPFPNPNPLLWILHIALFWVPVAFILSGLVNLVTLLSGISFLALDIHMLVLGFVLTILIGFGTRVTIGHSGNMLQADKWTTLLFYWTQVVVVSRILVSLAAALGYHFIVLFDISATAWLLLFIVWAVRFFDVLIRGKKLTS</sequence>
<dbReference type="InterPro" id="IPR010266">
    <property type="entry name" value="NnrS"/>
</dbReference>
<organism evidence="2">
    <name type="scientific">hydrothermal vent metagenome</name>
    <dbReference type="NCBI Taxonomy" id="652676"/>
    <lineage>
        <taxon>unclassified sequences</taxon>
        <taxon>metagenomes</taxon>
        <taxon>ecological metagenomes</taxon>
    </lineage>
</organism>
<feature type="transmembrane region" description="Helical" evidence="1">
    <location>
        <begin position="294"/>
        <end position="316"/>
    </location>
</feature>
<feature type="transmembrane region" description="Helical" evidence="1">
    <location>
        <begin position="148"/>
        <end position="172"/>
    </location>
</feature>
<name>A0A1W1BMH0_9ZZZZ</name>
<feature type="transmembrane region" description="Helical" evidence="1">
    <location>
        <begin position="52"/>
        <end position="76"/>
    </location>
</feature>
<feature type="transmembrane region" description="Helical" evidence="1">
    <location>
        <begin position="178"/>
        <end position="200"/>
    </location>
</feature>
<feature type="transmembrane region" description="Helical" evidence="1">
    <location>
        <begin position="212"/>
        <end position="228"/>
    </location>
</feature>
<evidence type="ECO:0000313" key="2">
    <source>
        <dbReference type="EMBL" id="SFV54682.1"/>
    </source>
</evidence>
<keyword evidence="1" id="KW-1133">Transmembrane helix</keyword>
<keyword evidence="1" id="KW-0812">Transmembrane</keyword>
<protein>
    <submittedName>
        <fullName evidence="2">NnrS protein involved in response to NO</fullName>
    </submittedName>
</protein>
<dbReference type="EMBL" id="FPHL01000007">
    <property type="protein sequence ID" value="SFV54682.1"/>
    <property type="molecule type" value="Genomic_DNA"/>
</dbReference>
<proteinExistence type="predicted"/>
<evidence type="ECO:0000256" key="1">
    <source>
        <dbReference type="SAM" id="Phobius"/>
    </source>
</evidence>
<feature type="transmembrane region" description="Helical" evidence="1">
    <location>
        <begin position="370"/>
        <end position="389"/>
    </location>
</feature>
<feature type="transmembrane region" description="Helical" evidence="1">
    <location>
        <begin position="264"/>
        <end position="288"/>
    </location>
</feature>
<feature type="transmembrane region" description="Helical" evidence="1">
    <location>
        <begin position="337"/>
        <end position="364"/>
    </location>
</feature>
<feature type="transmembrane region" description="Helical" evidence="1">
    <location>
        <begin position="96"/>
        <end position="127"/>
    </location>
</feature>
<gene>
    <name evidence="2" type="ORF">MNB_SV-10-1305</name>
</gene>
<reference evidence="2" key="1">
    <citation type="submission" date="2016-10" db="EMBL/GenBank/DDBJ databases">
        <authorList>
            <person name="de Groot N.N."/>
        </authorList>
    </citation>
    <scope>NUCLEOTIDE SEQUENCE</scope>
</reference>
<feature type="transmembrane region" description="Helical" evidence="1">
    <location>
        <begin position="20"/>
        <end position="40"/>
    </location>
</feature>
<keyword evidence="1" id="KW-0472">Membrane</keyword>
<accession>A0A1W1BMH0</accession>
<dbReference type="Pfam" id="PF05940">
    <property type="entry name" value="NnrS"/>
    <property type="match status" value="1"/>
</dbReference>
<dbReference type="AlphaFoldDB" id="A0A1W1BMH0"/>